<feature type="transmembrane region" description="Helical" evidence="7">
    <location>
        <begin position="154"/>
        <end position="177"/>
    </location>
</feature>
<evidence type="ECO:0000313" key="11">
    <source>
        <dbReference type="Proteomes" id="UP000681290"/>
    </source>
</evidence>
<dbReference type="InterPro" id="IPR003593">
    <property type="entry name" value="AAA+_ATPase"/>
</dbReference>
<dbReference type="PROSITE" id="PS00211">
    <property type="entry name" value="ABC_TRANSPORTER_1"/>
    <property type="match status" value="1"/>
</dbReference>
<dbReference type="InterPro" id="IPR039421">
    <property type="entry name" value="Type_1_exporter"/>
</dbReference>
<dbReference type="SUPFAM" id="SSF52540">
    <property type="entry name" value="P-loop containing nucleoside triphosphate hydrolases"/>
    <property type="match status" value="1"/>
</dbReference>
<evidence type="ECO:0000256" key="5">
    <source>
        <dbReference type="ARBA" id="ARBA00022989"/>
    </source>
</evidence>
<dbReference type="SMART" id="SM00382">
    <property type="entry name" value="AAA"/>
    <property type="match status" value="1"/>
</dbReference>
<evidence type="ECO:0000256" key="4">
    <source>
        <dbReference type="ARBA" id="ARBA00022840"/>
    </source>
</evidence>
<dbReference type="Proteomes" id="UP000681290">
    <property type="component" value="Unassembled WGS sequence"/>
</dbReference>
<evidence type="ECO:0000256" key="6">
    <source>
        <dbReference type="ARBA" id="ARBA00023136"/>
    </source>
</evidence>
<dbReference type="PROSITE" id="PS50929">
    <property type="entry name" value="ABC_TM1F"/>
    <property type="match status" value="1"/>
</dbReference>
<proteinExistence type="predicted"/>
<dbReference type="InterPro" id="IPR017871">
    <property type="entry name" value="ABC_transporter-like_CS"/>
</dbReference>
<keyword evidence="2 7" id="KW-0812">Transmembrane</keyword>
<comment type="subcellular location">
    <subcellularLocation>
        <location evidence="1">Cell membrane</location>
        <topology evidence="1">Multi-pass membrane protein</topology>
    </subcellularLocation>
</comment>
<feature type="domain" description="ABC transporter" evidence="8">
    <location>
        <begin position="364"/>
        <end position="604"/>
    </location>
</feature>
<keyword evidence="6 7" id="KW-0472">Membrane</keyword>
<protein>
    <submittedName>
        <fullName evidence="10">ABC transporter</fullName>
    </submittedName>
</protein>
<dbReference type="Gene3D" id="1.20.1560.10">
    <property type="entry name" value="ABC transporter type 1, transmembrane domain"/>
    <property type="match status" value="1"/>
</dbReference>
<feature type="transmembrane region" description="Helical" evidence="7">
    <location>
        <begin position="25"/>
        <end position="47"/>
    </location>
</feature>
<evidence type="ECO:0000259" key="8">
    <source>
        <dbReference type="PROSITE" id="PS50893"/>
    </source>
</evidence>
<keyword evidence="4" id="KW-0067">ATP-binding</keyword>
<evidence type="ECO:0000256" key="2">
    <source>
        <dbReference type="ARBA" id="ARBA00022692"/>
    </source>
</evidence>
<organism evidence="10 11">
    <name type="scientific">Paenibacillus woosongensis</name>
    <dbReference type="NCBI Taxonomy" id="307580"/>
    <lineage>
        <taxon>Bacteria</taxon>
        <taxon>Bacillati</taxon>
        <taxon>Bacillota</taxon>
        <taxon>Bacilli</taxon>
        <taxon>Bacillales</taxon>
        <taxon>Paenibacillaceae</taxon>
        <taxon>Paenibacillus</taxon>
    </lineage>
</organism>
<name>A0ABQ4MXC1_9BACL</name>
<keyword evidence="11" id="KW-1185">Reference proteome</keyword>
<dbReference type="InterPro" id="IPR036640">
    <property type="entry name" value="ABC1_TM_sf"/>
</dbReference>
<dbReference type="Pfam" id="PF00005">
    <property type="entry name" value="ABC_tran"/>
    <property type="match status" value="1"/>
</dbReference>
<feature type="domain" description="ABC transmembrane type-1" evidence="9">
    <location>
        <begin position="45"/>
        <end position="330"/>
    </location>
</feature>
<accession>A0ABQ4MXC1</accession>
<evidence type="ECO:0000259" key="9">
    <source>
        <dbReference type="PROSITE" id="PS50929"/>
    </source>
</evidence>
<evidence type="ECO:0000256" key="3">
    <source>
        <dbReference type="ARBA" id="ARBA00022741"/>
    </source>
</evidence>
<dbReference type="Gene3D" id="3.40.50.300">
    <property type="entry name" value="P-loop containing nucleotide triphosphate hydrolases"/>
    <property type="match status" value="1"/>
</dbReference>
<sequence length="622" mass="71000">MMLNDKELQSTGTDKIRKYKLTLQYIKRMLLIVWSIDPFLLCTTLLLRISQALIPVLQTWLTLQLVNQITLLLEKGSPYILNPLSTLLLQLLVFMASAGIKACDRYVLSKLRIRTQYHFDQLIAEKSSKIPLIHMESSDYYDHFYRISGNSVRVINLIDNVFSILQNTVMLFSMLILMAAVHWGLALGVLLLIIPSLIVNITMGNLRYRQMLEQTPVERKTGYLLDLLSSRLTAKELRSFNLSKYFIDRWSKLFWKNGYEKLYLEKKTSVSVFVVDAFGILVTGTVMILLIWLGALGKLTMGAYVAMTQTLTTVQRGLEDIAFRMAAIYEDSLFSNPLFTFLELPEEDHDGRVFSFPNQILKGIQVRNLSFKYPKQNVKVLEDVNIHINQGEKIAIVGENGSGKTTLIKCLLGLYPATEGEILIDDIDIRQINLTELRNHITVLYQDFVQYQFSAEENIGVGRVDKMMDKEMIFRAAEKGGVLDFIKDLKLGFDTQLGPYFSGGVELSLGQWQKMAISRAFFRDAPIVILDEPTAALDPLAEAAIFDQFMTLSKGKTAIFISHRLGSCRNADRIIVMKEGKIVESGNHNELIHLQGEYHRMFQAQSKWYVQEEKAEFSGEFR</sequence>
<keyword evidence="3" id="KW-0547">Nucleotide-binding</keyword>
<dbReference type="InterPro" id="IPR027417">
    <property type="entry name" value="P-loop_NTPase"/>
</dbReference>
<comment type="caution">
    <text evidence="10">The sequence shown here is derived from an EMBL/GenBank/DDBJ whole genome shotgun (WGS) entry which is preliminary data.</text>
</comment>
<dbReference type="InterPro" id="IPR003439">
    <property type="entry name" value="ABC_transporter-like_ATP-bd"/>
</dbReference>
<feature type="transmembrane region" description="Helical" evidence="7">
    <location>
        <begin position="80"/>
        <end position="100"/>
    </location>
</feature>
<reference evidence="10 11" key="1">
    <citation type="submission" date="2021-03" db="EMBL/GenBank/DDBJ databases">
        <title>Antimicrobial resistance genes in bacteria isolated from Japanese honey, and their potential for conferring macrolide and lincosamide resistance in the American foulbrood pathogen Paenibacillus larvae.</title>
        <authorList>
            <person name="Okamoto M."/>
            <person name="Kumagai M."/>
            <person name="Kanamori H."/>
            <person name="Takamatsu D."/>
        </authorList>
    </citation>
    <scope>NUCLEOTIDE SEQUENCE [LARGE SCALE GENOMIC DNA]</scope>
    <source>
        <strain evidence="10 11">J15TS10</strain>
    </source>
</reference>
<dbReference type="PANTHER" id="PTHR24221:SF646">
    <property type="entry name" value="HAEMOLYSIN SECRETION ATP-BINDING PROTEIN"/>
    <property type="match status" value="1"/>
</dbReference>
<dbReference type="InterPro" id="IPR011527">
    <property type="entry name" value="ABC1_TM_dom"/>
</dbReference>
<feature type="transmembrane region" description="Helical" evidence="7">
    <location>
        <begin position="270"/>
        <end position="293"/>
    </location>
</feature>
<dbReference type="PANTHER" id="PTHR24221">
    <property type="entry name" value="ATP-BINDING CASSETTE SUB-FAMILY B"/>
    <property type="match status" value="1"/>
</dbReference>
<dbReference type="SUPFAM" id="SSF90123">
    <property type="entry name" value="ABC transporter transmembrane region"/>
    <property type="match status" value="1"/>
</dbReference>
<feature type="transmembrane region" description="Helical" evidence="7">
    <location>
        <begin position="183"/>
        <end position="203"/>
    </location>
</feature>
<evidence type="ECO:0000313" key="10">
    <source>
        <dbReference type="EMBL" id="GIP60558.1"/>
    </source>
</evidence>
<gene>
    <name evidence="10" type="ORF">J15TS10_43720</name>
</gene>
<evidence type="ECO:0000256" key="7">
    <source>
        <dbReference type="SAM" id="Phobius"/>
    </source>
</evidence>
<keyword evidence="5 7" id="KW-1133">Transmembrane helix</keyword>
<evidence type="ECO:0000256" key="1">
    <source>
        <dbReference type="ARBA" id="ARBA00004651"/>
    </source>
</evidence>
<dbReference type="RefSeq" id="WP_213594219.1">
    <property type="nucleotide sequence ID" value="NZ_BOSM01000010.1"/>
</dbReference>
<dbReference type="PROSITE" id="PS50893">
    <property type="entry name" value="ABC_TRANSPORTER_2"/>
    <property type="match status" value="1"/>
</dbReference>
<dbReference type="EMBL" id="BOSM01000010">
    <property type="protein sequence ID" value="GIP60558.1"/>
    <property type="molecule type" value="Genomic_DNA"/>
</dbReference>